<dbReference type="InterPro" id="IPR012495">
    <property type="entry name" value="TadE-like_dom"/>
</dbReference>
<sequence length="201" mass="22541">MYRRKTWPLLSIWRRYARRKEGAVTVEFALIAGALVLLIVGILELGIIMLINSSLEGSARNAARYGITGQASTISVEERESRIRETAARMLPKFLDTDQLDLHMLNYREFDHIGEAEPFEDANGNGSYDLGETFTDLNGNGTWDEDAGLEGAGESGSIVVYELRYPWSVITPLFGQFFSDGKLDLSARIVVKNEPYDVQDR</sequence>
<keyword evidence="1" id="KW-0812">Transmembrane</keyword>
<keyword evidence="1" id="KW-0472">Membrane</keyword>
<dbReference type="RefSeq" id="WP_382421374.1">
    <property type="nucleotide sequence ID" value="NZ_JBHSCW010000003.1"/>
</dbReference>
<comment type="caution">
    <text evidence="3">The sequence shown here is derived from an EMBL/GenBank/DDBJ whole genome shotgun (WGS) entry which is preliminary data.</text>
</comment>
<feature type="domain" description="TadE-like" evidence="2">
    <location>
        <begin position="22"/>
        <end position="64"/>
    </location>
</feature>
<evidence type="ECO:0000313" key="3">
    <source>
        <dbReference type="EMBL" id="MFC4351032.1"/>
    </source>
</evidence>
<reference evidence="4" key="1">
    <citation type="journal article" date="2019" name="Int. J. Syst. Evol. Microbiol.">
        <title>The Global Catalogue of Microorganisms (GCM) 10K type strain sequencing project: providing services to taxonomists for standard genome sequencing and annotation.</title>
        <authorList>
            <consortium name="The Broad Institute Genomics Platform"/>
            <consortium name="The Broad Institute Genome Sequencing Center for Infectious Disease"/>
            <person name="Wu L."/>
            <person name="Ma J."/>
        </authorList>
    </citation>
    <scope>NUCLEOTIDE SEQUENCE [LARGE SCALE GENOMIC DNA]</scope>
    <source>
        <strain evidence="4">CECT 8472</strain>
    </source>
</reference>
<dbReference type="Pfam" id="PF07811">
    <property type="entry name" value="TadE"/>
    <property type="match status" value="1"/>
</dbReference>
<protein>
    <submittedName>
        <fullName evidence="3">TadE/TadG family type IV pilus assembly protein</fullName>
    </submittedName>
</protein>
<evidence type="ECO:0000313" key="4">
    <source>
        <dbReference type="Proteomes" id="UP001595799"/>
    </source>
</evidence>
<keyword evidence="1" id="KW-1133">Transmembrane helix</keyword>
<gene>
    <name evidence="3" type="ORF">ACFOW6_05695</name>
</gene>
<keyword evidence="4" id="KW-1185">Reference proteome</keyword>
<name>A0ABV8UIM9_9PROT</name>
<accession>A0ABV8UIM9</accession>
<proteinExistence type="predicted"/>
<evidence type="ECO:0000256" key="1">
    <source>
        <dbReference type="SAM" id="Phobius"/>
    </source>
</evidence>
<dbReference type="EMBL" id="JBHSCW010000003">
    <property type="protein sequence ID" value="MFC4351032.1"/>
    <property type="molecule type" value="Genomic_DNA"/>
</dbReference>
<evidence type="ECO:0000259" key="2">
    <source>
        <dbReference type="Pfam" id="PF07811"/>
    </source>
</evidence>
<dbReference type="Proteomes" id="UP001595799">
    <property type="component" value="Unassembled WGS sequence"/>
</dbReference>
<organism evidence="3 4">
    <name type="scientific">Fodinicurvata halophila</name>
    <dbReference type="NCBI Taxonomy" id="1419723"/>
    <lineage>
        <taxon>Bacteria</taxon>
        <taxon>Pseudomonadati</taxon>
        <taxon>Pseudomonadota</taxon>
        <taxon>Alphaproteobacteria</taxon>
        <taxon>Rhodospirillales</taxon>
        <taxon>Rhodovibrionaceae</taxon>
        <taxon>Fodinicurvata</taxon>
    </lineage>
</organism>
<feature type="transmembrane region" description="Helical" evidence="1">
    <location>
        <begin position="21"/>
        <end position="51"/>
    </location>
</feature>